<dbReference type="Ensembl" id="ENSSPUT00000017882.1">
    <property type="protein sequence ID" value="ENSSPUP00000016790.1"/>
    <property type="gene ID" value="ENSSPUG00000012974.1"/>
</dbReference>
<name>A0A8D0L8M5_SPHPU</name>
<sequence>PPSQSSQSLTRQGGTRKGLKEEGGLGDAHAGHHEEEMAKKTWDDMLQEVKLFLWNPETRKCMGRSAQSWGLILLFYLLLYIFLAGMFAFCMYGLMLTLNPYTPTYRDRVAPPGVVIRPYVDHGFHIAFNLAEPSSWEPYVTSMEHFLTAYDDHVQEEKNVQCTPGQYFFQDDKEGDKRQACQFKRSLLQNCSGTEDPTFGYAMGQPCILLKMNRIIGYRSGYGTPVKVDCKVQKGDESDIQSLAYYPESATFDLMYYPYYGKHTHINYTSPLVAVQFTEVRMNHTIPIQCSLNGEGIINDYSNDRFLGRIIFTLYIGM</sequence>
<dbReference type="Gene3D" id="1.20.5.170">
    <property type="match status" value="1"/>
</dbReference>
<comment type="function">
    <text evidence="7">This is the non-catalytic component of the active enzyme, which catalyzes the hydrolysis of ATP coupled with the exchange of Na(+) and K(+) ions across the plasma membrane.</text>
</comment>
<dbReference type="PROSITE" id="PS00391">
    <property type="entry name" value="ATPASE_NA_K_BETA_2"/>
    <property type="match status" value="1"/>
</dbReference>
<evidence type="ECO:0000256" key="3">
    <source>
        <dbReference type="ARBA" id="ARBA00022692"/>
    </source>
</evidence>
<dbReference type="AlphaFoldDB" id="A0A8D0L8M5"/>
<dbReference type="GO" id="GO:0006355">
    <property type="term" value="P:regulation of DNA-templated transcription"/>
    <property type="evidence" value="ECO:0007669"/>
    <property type="project" value="Ensembl"/>
</dbReference>
<reference evidence="9" key="1">
    <citation type="submission" date="2025-08" db="UniProtKB">
        <authorList>
            <consortium name="Ensembl"/>
        </authorList>
    </citation>
    <scope>IDENTIFICATION</scope>
</reference>
<evidence type="ECO:0000256" key="5">
    <source>
        <dbReference type="ARBA" id="ARBA00022989"/>
    </source>
</evidence>
<protein>
    <recommendedName>
        <fullName evidence="7">Sodium/potassium-transporting ATPase subunit beta</fullName>
    </recommendedName>
</protein>
<evidence type="ECO:0000256" key="8">
    <source>
        <dbReference type="SAM" id="MobiDB-lite"/>
    </source>
</evidence>
<comment type="subcellular location">
    <subcellularLocation>
        <location evidence="1">Membrane</location>
        <topology evidence="1">Single-pass type II membrane protein</topology>
    </subcellularLocation>
</comment>
<evidence type="ECO:0000256" key="6">
    <source>
        <dbReference type="ARBA" id="ARBA00023136"/>
    </source>
</evidence>
<evidence type="ECO:0000313" key="10">
    <source>
        <dbReference type="Proteomes" id="UP000694392"/>
    </source>
</evidence>
<organism evidence="9 10">
    <name type="scientific">Sphenodon punctatus</name>
    <name type="common">Tuatara</name>
    <name type="synonym">Hatteria punctata</name>
    <dbReference type="NCBI Taxonomy" id="8508"/>
    <lineage>
        <taxon>Eukaryota</taxon>
        <taxon>Metazoa</taxon>
        <taxon>Chordata</taxon>
        <taxon>Craniata</taxon>
        <taxon>Vertebrata</taxon>
        <taxon>Euteleostomi</taxon>
        <taxon>Lepidosauria</taxon>
        <taxon>Sphenodontia</taxon>
        <taxon>Sphenodontidae</taxon>
        <taxon>Sphenodon</taxon>
    </lineage>
</organism>
<dbReference type="PANTHER" id="PTHR11523">
    <property type="entry name" value="SODIUM/POTASSIUM-DEPENDENT ATPASE BETA SUBUNIT"/>
    <property type="match status" value="1"/>
</dbReference>
<reference evidence="9" key="2">
    <citation type="submission" date="2025-09" db="UniProtKB">
        <authorList>
            <consortium name="Ensembl"/>
        </authorList>
    </citation>
    <scope>IDENTIFICATION</scope>
</reference>
<dbReference type="GO" id="GO:0005890">
    <property type="term" value="C:sodium:potassium-exchanging ATPase complex"/>
    <property type="evidence" value="ECO:0007669"/>
    <property type="project" value="InterPro"/>
</dbReference>
<keyword evidence="10" id="KW-1185">Reference proteome</keyword>
<dbReference type="PANTHER" id="PTHR11523:SF12">
    <property type="entry name" value="PROTEIN ATP1B4"/>
    <property type="match status" value="1"/>
</dbReference>
<keyword evidence="7" id="KW-0406">Ion transport</keyword>
<keyword evidence="4" id="KW-0735">Signal-anchor</keyword>
<dbReference type="FunFam" id="2.60.40.1660:FF:000001">
    <property type="entry name" value="Sodium/potassium-transporting ATPase subunit beta"/>
    <property type="match status" value="1"/>
</dbReference>
<dbReference type="InterPro" id="IPR038702">
    <property type="entry name" value="Na/K_ATPase_sub_beta_sf"/>
</dbReference>
<feature type="compositionally biased region" description="Polar residues" evidence="8">
    <location>
        <begin position="1"/>
        <end position="13"/>
    </location>
</feature>
<dbReference type="Pfam" id="PF00287">
    <property type="entry name" value="Na_K-ATPase"/>
    <property type="match status" value="1"/>
</dbReference>
<feature type="transmembrane region" description="Helical" evidence="7">
    <location>
        <begin position="69"/>
        <end position="95"/>
    </location>
</feature>
<dbReference type="Proteomes" id="UP000694392">
    <property type="component" value="Unplaced"/>
</dbReference>
<dbReference type="GeneTree" id="ENSGT01030000234579"/>
<feature type="compositionally biased region" description="Basic and acidic residues" evidence="8">
    <location>
        <begin position="18"/>
        <end position="32"/>
    </location>
</feature>
<dbReference type="GO" id="GO:0006814">
    <property type="term" value="P:sodium ion transport"/>
    <property type="evidence" value="ECO:0007669"/>
    <property type="project" value="InterPro"/>
</dbReference>
<feature type="region of interest" description="Disordered" evidence="8">
    <location>
        <begin position="1"/>
        <end position="32"/>
    </location>
</feature>
<keyword evidence="7" id="KW-0813">Transport</keyword>
<evidence type="ECO:0000256" key="7">
    <source>
        <dbReference type="RuleBase" id="RU362099"/>
    </source>
</evidence>
<dbReference type="GO" id="GO:0005637">
    <property type="term" value="C:nuclear inner membrane"/>
    <property type="evidence" value="ECO:0007669"/>
    <property type="project" value="Ensembl"/>
</dbReference>
<keyword evidence="5 7" id="KW-1133">Transmembrane helix</keyword>
<proteinExistence type="inferred from homology"/>
<accession>A0A8D0L8M5</accession>
<evidence type="ECO:0000313" key="9">
    <source>
        <dbReference type="Ensembl" id="ENSSPUP00000016790.1"/>
    </source>
</evidence>
<evidence type="ECO:0000256" key="2">
    <source>
        <dbReference type="ARBA" id="ARBA00005876"/>
    </source>
</evidence>
<keyword evidence="3 7" id="KW-0812">Transmembrane</keyword>
<dbReference type="Gene3D" id="2.60.40.1660">
    <property type="entry name" value="Na, k-atpase alpha subunit"/>
    <property type="match status" value="1"/>
</dbReference>
<dbReference type="OMA" id="FGGCMFC"/>
<evidence type="ECO:0000256" key="1">
    <source>
        <dbReference type="ARBA" id="ARBA00004606"/>
    </source>
</evidence>
<keyword evidence="6 7" id="KW-0472">Membrane</keyword>
<dbReference type="GO" id="GO:0006813">
    <property type="term" value="P:potassium ion transport"/>
    <property type="evidence" value="ECO:0007669"/>
    <property type="project" value="InterPro"/>
</dbReference>
<dbReference type="InterPro" id="IPR000402">
    <property type="entry name" value="Na/K_ATPase_sub_beta"/>
</dbReference>
<comment type="similarity">
    <text evidence="2 7">Belongs to the X(+)/potassium ATPases subunit beta family.</text>
</comment>
<evidence type="ECO:0000256" key="4">
    <source>
        <dbReference type="ARBA" id="ARBA00022968"/>
    </source>
</evidence>
<gene>
    <name evidence="9" type="primary">ATP1B4</name>
</gene>
<dbReference type="NCBIfam" id="TIGR01107">
    <property type="entry name" value="Na_K_ATPase_bet"/>
    <property type="match status" value="1"/>
</dbReference>